<dbReference type="RefSeq" id="WP_186889582.1">
    <property type="nucleotide sequence ID" value="NZ_JACOFU010000001.1"/>
</dbReference>
<organism evidence="2 3">
    <name type="scientific">Undibacterium amnicola</name>
    <dbReference type="NCBI Taxonomy" id="1834038"/>
    <lineage>
        <taxon>Bacteria</taxon>
        <taxon>Pseudomonadati</taxon>
        <taxon>Pseudomonadota</taxon>
        <taxon>Betaproteobacteria</taxon>
        <taxon>Burkholderiales</taxon>
        <taxon>Oxalobacteraceae</taxon>
        <taxon>Undibacterium</taxon>
    </lineage>
</organism>
<comment type="caution">
    <text evidence="2">The sequence shown here is derived from an EMBL/GenBank/DDBJ whole genome shotgun (WGS) entry which is preliminary data.</text>
</comment>
<evidence type="ECO:0000313" key="3">
    <source>
        <dbReference type="Proteomes" id="UP000643610"/>
    </source>
</evidence>
<reference evidence="2 3" key="1">
    <citation type="submission" date="2020-08" db="EMBL/GenBank/DDBJ databases">
        <title>Novel species isolated from subtropical streams in China.</title>
        <authorList>
            <person name="Lu H."/>
        </authorList>
    </citation>
    <scope>NUCLEOTIDE SEQUENCE [LARGE SCALE GENOMIC DNA]</scope>
    <source>
        <strain evidence="2 3">KCTC 52442</strain>
    </source>
</reference>
<sequence>MGSEISNALELELHREFARRLDNFKGQQLWIDDAIGGIVHQDPNLYSYVLRVKDISSVLTKIDGKIGDEKRRLEIGELHPSQAKWVNAKNFNDFEALIDDWVGCRVIAYLHDSILPLHQEIISHQRFKIIRVTIHDSIENPRFSDMQLQKGRDERRMNHNGYVGIHYIIEPVPVDPCWGREPKLFHKFELQVRTLLQEAWGQIQHAVIYKGRMPDYIKQERSDAFGGLAGFLSQCDVELARLAKDPVIKKLAAPRKVKTRKQLHLKLEKPKN</sequence>
<proteinExistence type="predicted"/>
<dbReference type="SUPFAM" id="SSF81301">
    <property type="entry name" value="Nucleotidyltransferase"/>
    <property type="match status" value="1"/>
</dbReference>
<keyword evidence="3" id="KW-1185">Reference proteome</keyword>
<dbReference type="PANTHER" id="PTHR41773">
    <property type="entry name" value="GTP PYROPHOSPHATASE-RELATED"/>
    <property type="match status" value="1"/>
</dbReference>
<dbReference type="Pfam" id="PF04607">
    <property type="entry name" value="RelA_SpoT"/>
    <property type="match status" value="1"/>
</dbReference>
<protein>
    <recommendedName>
        <fullName evidence="1">RelA/SpoT domain-containing protein</fullName>
    </recommendedName>
</protein>
<evidence type="ECO:0000313" key="2">
    <source>
        <dbReference type="EMBL" id="MBC3830586.1"/>
    </source>
</evidence>
<gene>
    <name evidence="2" type="ORF">H8K33_03600</name>
</gene>
<dbReference type="SMART" id="SM00954">
    <property type="entry name" value="RelA_SpoT"/>
    <property type="match status" value="1"/>
</dbReference>
<evidence type="ECO:0000259" key="1">
    <source>
        <dbReference type="SMART" id="SM00954"/>
    </source>
</evidence>
<dbReference type="EMBL" id="JACOFU010000001">
    <property type="protein sequence ID" value="MBC3830586.1"/>
    <property type="molecule type" value="Genomic_DNA"/>
</dbReference>
<dbReference type="PANTHER" id="PTHR41773:SF1">
    <property type="entry name" value="RELA_SPOT DOMAIN-CONTAINING PROTEIN"/>
    <property type="match status" value="1"/>
</dbReference>
<dbReference type="Gene3D" id="3.30.460.10">
    <property type="entry name" value="Beta Polymerase, domain 2"/>
    <property type="match status" value="1"/>
</dbReference>
<accession>A0ABR6XME0</accession>
<dbReference type="CDD" id="cd05399">
    <property type="entry name" value="NT_Rel-Spo_like"/>
    <property type="match status" value="1"/>
</dbReference>
<dbReference type="InterPro" id="IPR043519">
    <property type="entry name" value="NT_sf"/>
</dbReference>
<dbReference type="Proteomes" id="UP000643610">
    <property type="component" value="Unassembled WGS sequence"/>
</dbReference>
<dbReference type="InterPro" id="IPR007685">
    <property type="entry name" value="RelA_SpoT"/>
</dbReference>
<feature type="domain" description="RelA/SpoT" evidence="1">
    <location>
        <begin position="50"/>
        <end position="215"/>
    </location>
</feature>
<name>A0ABR6XME0_9BURK</name>